<gene>
    <name evidence="2" type="ORF">NCTC10186_00383</name>
</gene>
<dbReference type="KEGG" id="mgal:NCTC10186_00383"/>
<evidence type="ECO:0000313" key="2">
    <source>
        <dbReference type="EMBL" id="VEU72907.1"/>
    </source>
</evidence>
<evidence type="ECO:0000313" key="3">
    <source>
        <dbReference type="Proteomes" id="UP000289862"/>
    </source>
</evidence>
<feature type="transmembrane region" description="Helical" evidence="1">
    <location>
        <begin position="186"/>
        <end position="205"/>
    </location>
</feature>
<sequence>MFFFFKAWYNKNMKFLKNLIKLLPLTSSLILSPIWINSCAVTTQELGQIKELEVKKLANYQHLSSILKNQLQEELNNITTKESFAQFSTKIQNLENYYCSLFHYHNLLLNIEKEVNYKFASQIQKEQISRAINLFNESNLVTTEESSYFGISQNLEEIKSLHKNLQDAYFQIKYYVKQEGFPIRSVLGYSMLAIAILGVGIYYGAKQIKKYQNNKKAQK</sequence>
<dbReference type="EMBL" id="LR215031">
    <property type="protein sequence ID" value="VEU72907.1"/>
    <property type="molecule type" value="Genomic_DNA"/>
</dbReference>
<dbReference type="AlphaFoldDB" id="A0A449AZJ1"/>
<keyword evidence="1" id="KW-0812">Transmembrane</keyword>
<accession>A0A449AZJ1</accession>
<keyword evidence="1" id="KW-0472">Membrane</keyword>
<evidence type="ECO:0000256" key="1">
    <source>
        <dbReference type="SAM" id="Phobius"/>
    </source>
</evidence>
<proteinExistence type="predicted"/>
<keyword evidence="3" id="KW-1185">Reference proteome</keyword>
<organism evidence="2 3">
    <name type="scientific">Mycoplasmopsis gallopavonis</name>
    <dbReference type="NCBI Taxonomy" id="76629"/>
    <lineage>
        <taxon>Bacteria</taxon>
        <taxon>Bacillati</taxon>
        <taxon>Mycoplasmatota</taxon>
        <taxon>Mycoplasmoidales</taxon>
        <taxon>Metamycoplasmataceae</taxon>
        <taxon>Mycoplasmopsis</taxon>
    </lineage>
</organism>
<name>A0A449AZJ1_9BACT</name>
<dbReference type="Proteomes" id="UP000289862">
    <property type="component" value="Chromosome"/>
</dbReference>
<reference evidence="2 3" key="1">
    <citation type="submission" date="2019-01" db="EMBL/GenBank/DDBJ databases">
        <authorList>
            <consortium name="Pathogen Informatics"/>
        </authorList>
    </citation>
    <scope>NUCLEOTIDE SEQUENCE [LARGE SCALE GENOMIC DNA]</scope>
    <source>
        <strain evidence="2 3">NCTC10186</strain>
    </source>
</reference>
<keyword evidence="1" id="KW-1133">Transmembrane helix</keyword>
<evidence type="ECO:0008006" key="4">
    <source>
        <dbReference type="Google" id="ProtNLM"/>
    </source>
</evidence>
<protein>
    <recommendedName>
        <fullName evidence="4">Transmembrane protein</fullName>
    </recommendedName>
</protein>